<dbReference type="EMBL" id="GBRH01219009">
    <property type="protein sequence ID" value="JAD78886.1"/>
    <property type="molecule type" value="Transcribed_RNA"/>
</dbReference>
<reference evidence="1" key="1">
    <citation type="submission" date="2014-09" db="EMBL/GenBank/DDBJ databases">
        <authorList>
            <person name="Magalhaes I.L.F."/>
            <person name="Oliveira U."/>
            <person name="Santos F.R."/>
            <person name="Vidigal T.H.D.A."/>
            <person name="Brescovit A.D."/>
            <person name="Santos A.J."/>
        </authorList>
    </citation>
    <scope>NUCLEOTIDE SEQUENCE</scope>
    <source>
        <tissue evidence="1">Shoot tissue taken approximately 20 cm above the soil surface</tissue>
    </source>
</reference>
<protein>
    <submittedName>
        <fullName evidence="1">Ada2</fullName>
    </submittedName>
</protein>
<organism evidence="1">
    <name type="scientific">Arundo donax</name>
    <name type="common">Giant reed</name>
    <name type="synonym">Donax arundinaceus</name>
    <dbReference type="NCBI Taxonomy" id="35708"/>
    <lineage>
        <taxon>Eukaryota</taxon>
        <taxon>Viridiplantae</taxon>
        <taxon>Streptophyta</taxon>
        <taxon>Embryophyta</taxon>
        <taxon>Tracheophyta</taxon>
        <taxon>Spermatophyta</taxon>
        <taxon>Magnoliopsida</taxon>
        <taxon>Liliopsida</taxon>
        <taxon>Poales</taxon>
        <taxon>Poaceae</taxon>
        <taxon>PACMAD clade</taxon>
        <taxon>Arundinoideae</taxon>
        <taxon>Arundineae</taxon>
        <taxon>Arundo</taxon>
    </lineage>
</organism>
<evidence type="ECO:0000313" key="1">
    <source>
        <dbReference type="EMBL" id="JAD78886.1"/>
    </source>
</evidence>
<dbReference type="AlphaFoldDB" id="A0A0A9CTE8"/>
<reference evidence="1" key="2">
    <citation type="journal article" date="2015" name="Data Brief">
        <title>Shoot transcriptome of the giant reed, Arundo donax.</title>
        <authorList>
            <person name="Barrero R.A."/>
            <person name="Guerrero F.D."/>
            <person name="Moolhuijzen P."/>
            <person name="Goolsby J.A."/>
            <person name="Tidwell J."/>
            <person name="Bellgard S.E."/>
            <person name="Bellgard M.I."/>
        </authorList>
    </citation>
    <scope>NUCLEOTIDE SEQUENCE</scope>
    <source>
        <tissue evidence="1">Shoot tissue taken approximately 20 cm above the soil surface</tissue>
    </source>
</reference>
<accession>A0A0A9CTE8</accession>
<proteinExistence type="predicted"/>
<sequence>MINALCLRLGTNMLCNFSPVSQPIHFNSLKKKDFLICIPVGTNKREREVIHHPVRMIASMRGDFCADGEALHAEVEVWALGALDSYLPRDVLIAVVAVVKRLLAPALAGSPAGRGNGVRGIPARRDPPPLRPVAGVIVAGIRHPAGPPHRAAKP</sequence>
<name>A0A0A9CTE8_ARUDO</name>